<reference evidence="2" key="1">
    <citation type="journal article" date="2023" name="G3 (Bethesda)">
        <title>A reference genome for the long-term kleptoplast-retaining sea slug Elysia crispata morphotype clarki.</title>
        <authorList>
            <person name="Eastman K.E."/>
            <person name="Pendleton A.L."/>
            <person name="Shaikh M.A."/>
            <person name="Suttiyut T."/>
            <person name="Ogas R."/>
            <person name="Tomko P."/>
            <person name="Gavelis G."/>
            <person name="Widhalm J.R."/>
            <person name="Wisecaver J.H."/>
        </authorList>
    </citation>
    <scope>NUCLEOTIDE SEQUENCE</scope>
    <source>
        <strain evidence="2">ECLA1</strain>
    </source>
</reference>
<name>A0AAE0YM02_9GAST</name>
<organism evidence="2 3">
    <name type="scientific">Elysia crispata</name>
    <name type="common">lettuce slug</name>
    <dbReference type="NCBI Taxonomy" id="231223"/>
    <lineage>
        <taxon>Eukaryota</taxon>
        <taxon>Metazoa</taxon>
        <taxon>Spiralia</taxon>
        <taxon>Lophotrochozoa</taxon>
        <taxon>Mollusca</taxon>
        <taxon>Gastropoda</taxon>
        <taxon>Heterobranchia</taxon>
        <taxon>Euthyneura</taxon>
        <taxon>Panpulmonata</taxon>
        <taxon>Sacoglossa</taxon>
        <taxon>Placobranchoidea</taxon>
        <taxon>Plakobranchidae</taxon>
        <taxon>Elysia</taxon>
    </lineage>
</organism>
<evidence type="ECO:0000313" key="2">
    <source>
        <dbReference type="EMBL" id="KAK3750671.1"/>
    </source>
</evidence>
<comment type="caution">
    <text evidence="2">The sequence shown here is derived from an EMBL/GenBank/DDBJ whole genome shotgun (WGS) entry which is preliminary data.</text>
</comment>
<gene>
    <name evidence="2" type="ORF">RRG08_023037</name>
</gene>
<proteinExistence type="predicted"/>
<feature type="signal peptide" evidence="1">
    <location>
        <begin position="1"/>
        <end position="25"/>
    </location>
</feature>
<dbReference type="Proteomes" id="UP001283361">
    <property type="component" value="Unassembled WGS sequence"/>
</dbReference>
<evidence type="ECO:0000256" key="1">
    <source>
        <dbReference type="SAM" id="SignalP"/>
    </source>
</evidence>
<evidence type="ECO:0000313" key="3">
    <source>
        <dbReference type="Proteomes" id="UP001283361"/>
    </source>
</evidence>
<protein>
    <submittedName>
        <fullName evidence="2">Uncharacterized protein</fullName>
    </submittedName>
</protein>
<dbReference type="AlphaFoldDB" id="A0AAE0YM02"/>
<feature type="chain" id="PRO_5042239517" evidence="1">
    <location>
        <begin position="26"/>
        <end position="127"/>
    </location>
</feature>
<dbReference type="EMBL" id="JAWDGP010005861">
    <property type="protein sequence ID" value="KAK3750671.1"/>
    <property type="molecule type" value="Genomic_DNA"/>
</dbReference>
<sequence length="127" mass="14274">MNRWHTSAGMLLTLGALHDLDVADSVELRVFFESANEDLPKTANAIECNNVQSASEVNFTLTGHYDIDVYGKQETYNLESGVLLLEEKMSKNEKKQTAMKLHKQFRHAPAANLKKLMRIAGIKDPEV</sequence>
<keyword evidence="1" id="KW-0732">Signal</keyword>
<keyword evidence="3" id="KW-1185">Reference proteome</keyword>
<accession>A0AAE0YM02</accession>